<dbReference type="Proteomes" id="UP001232063">
    <property type="component" value="Unassembled WGS sequence"/>
</dbReference>
<evidence type="ECO:0000313" key="1">
    <source>
        <dbReference type="EMBL" id="MDJ1501261.1"/>
    </source>
</evidence>
<name>A0AAE3R065_9BACT</name>
<comment type="caution">
    <text evidence="1">The sequence shown here is derived from an EMBL/GenBank/DDBJ whole genome shotgun (WGS) entry which is preliminary data.</text>
</comment>
<evidence type="ECO:0000313" key="2">
    <source>
        <dbReference type="Proteomes" id="UP001232063"/>
    </source>
</evidence>
<protein>
    <submittedName>
        <fullName evidence="1">Uncharacterized protein</fullName>
    </submittedName>
</protein>
<dbReference type="EMBL" id="JASJOU010000003">
    <property type="protein sequence ID" value="MDJ1501261.1"/>
    <property type="molecule type" value="Genomic_DNA"/>
</dbReference>
<sequence>MNTTVRMNLKIIEEFDTSLTVINEKQYKRYKIAFFPQKELDYIRQEGSKIYLLDNSYSSTDRKALSKEYLLFDLNAAKGSEWKIYHDDLFRNAVLRIDSLTLSEQDTIYHFTAGRRIQTSHVFVVNSFTFSKKMGFNDFEVFDGYGKIFHCTCRK</sequence>
<organism evidence="1 2">
    <name type="scientific">Xanthocytophaga agilis</name>
    <dbReference type="NCBI Taxonomy" id="3048010"/>
    <lineage>
        <taxon>Bacteria</taxon>
        <taxon>Pseudomonadati</taxon>
        <taxon>Bacteroidota</taxon>
        <taxon>Cytophagia</taxon>
        <taxon>Cytophagales</taxon>
        <taxon>Rhodocytophagaceae</taxon>
        <taxon>Xanthocytophaga</taxon>
    </lineage>
</organism>
<reference evidence="1" key="1">
    <citation type="submission" date="2023-05" db="EMBL/GenBank/DDBJ databases">
        <authorList>
            <person name="Zhang X."/>
        </authorList>
    </citation>
    <scope>NUCLEOTIDE SEQUENCE</scope>
    <source>
        <strain evidence="1">BD1B2-1</strain>
    </source>
</reference>
<dbReference type="AlphaFoldDB" id="A0AAE3R065"/>
<keyword evidence="2" id="KW-1185">Reference proteome</keyword>
<gene>
    <name evidence="1" type="ORF">QNI22_11410</name>
</gene>
<accession>A0AAE3R065</accession>
<proteinExistence type="predicted"/>
<dbReference type="RefSeq" id="WP_314510754.1">
    <property type="nucleotide sequence ID" value="NZ_JASJOU010000003.1"/>
</dbReference>